<dbReference type="AlphaFoldDB" id="X1NHZ9"/>
<evidence type="ECO:0000313" key="1">
    <source>
        <dbReference type="EMBL" id="GAI43238.1"/>
    </source>
</evidence>
<gene>
    <name evidence="1" type="ORF">S06H3_50436</name>
</gene>
<name>X1NHZ9_9ZZZZ</name>
<proteinExistence type="predicted"/>
<accession>X1NHZ9</accession>
<sequence length="57" mass="6381">GEEIVVTAQVHGQRAAINQQFAALTVKNVVSTEKIEELRGYEEKTTLPRHTRCNTTN</sequence>
<dbReference type="EMBL" id="BARV01031936">
    <property type="protein sequence ID" value="GAI43238.1"/>
    <property type="molecule type" value="Genomic_DNA"/>
</dbReference>
<organism evidence="1">
    <name type="scientific">marine sediment metagenome</name>
    <dbReference type="NCBI Taxonomy" id="412755"/>
    <lineage>
        <taxon>unclassified sequences</taxon>
        <taxon>metagenomes</taxon>
        <taxon>ecological metagenomes</taxon>
    </lineage>
</organism>
<comment type="caution">
    <text evidence="1">The sequence shown here is derived from an EMBL/GenBank/DDBJ whole genome shotgun (WGS) entry which is preliminary data.</text>
</comment>
<feature type="non-terminal residue" evidence="1">
    <location>
        <position position="1"/>
    </location>
</feature>
<protein>
    <submittedName>
        <fullName evidence="1">Uncharacterized protein</fullName>
    </submittedName>
</protein>
<reference evidence="1" key="1">
    <citation type="journal article" date="2014" name="Front. Microbiol.">
        <title>High frequency of phylogenetically diverse reductive dehalogenase-homologous genes in deep subseafloor sedimentary metagenomes.</title>
        <authorList>
            <person name="Kawai M."/>
            <person name="Futagami T."/>
            <person name="Toyoda A."/>
            <person name="Takaki Y."/>
            <person name="Nishi S."/>
            <person name="Hori S."/>
            <person name="Arai W."/>
            <person name="Tsubouchi T."/>
            <person name="Morono Y."/>
            <person name="Uchiyama I."/>
            <person name="Ito T."/>
            <person name="Fujiyama A."/>
            <person name="Inagaki F."/>
            <person name="Takami H."/>
        </authorList>
    </citation>
    <scope>NUCLEOTIDE SEQUENCE</scope>
    <source>
        <strain evidence="1">Expedition CK06-06</strain>
    </source>
</reference>